<dbReference type="Proteomes" id="UP000078559">
    <property type="component" value="Chromosome 4"/>
</dbReference>
<reference evidence="3" key="1">
    <citation type="submission" date="2014-12" db="EMBL/GenBank/DDBJ databases">
        <title>Genome Sequence of Valsa Canker Pathogens Uncovers a Specific Adaption of Colonization on Woody Bark.</title>
        <authorList>
            <person name="Yin Z."/>
            <person name="Liu H."/>
            <person name="Gao X."/>
            <person name="Li Z."/>
            <person name="Song N."/>
            <person name="Ke X."/>
            <person name="Dai Q."/>
            <person name="Wu Y."/>
            <person name="Sun Y."/>
            <person name="Xu J.-R."/>
            <person name="Kang Z.K."/>
            <person name="Wang L."/>
            <person name="Huang L."/>
        </authorList>
    </citation>
    <scope>NUCLEOTIDE SEQUENCE [LARGE SCALE GENOMIC DNA]</scope>
    <source>
        <strain evidence="3">03-8</strain>
    </source>
</reference>
<protein>
    <recommendedName>
        <fullName evidence="2">CorA-like transporter domain-containing protein</fullName>
    </recommendedName>
</protein>
<feature type="compositionally biased region" description="Polar residues" evidence="1">
    <location>
        <begin position="102"/>
        <end position="135"/>
    </location>
</feature>
<keyword evidence="4" id="KW-1185">Reference proteome</keyword>
<organism evidence="3 4">
    <name type="scientific">Cytospora mali</name>
    <name type="common">Apple Valsa canker fungus</name>
    <name type="synonym">Valsa mali</name>
    <dbReference type="NCBI Taxonomy" id="578113"/>
    <lineage>
        <taxon>Eukaryota</taxon>
        <taxon>Fungi</taxon>
        <taxon>Dikarya</taxon>
        <taxon>Ascomycota</taxon>
        <taxon>Pezizomycotina</taxon>
        <taxon>Sordariomycetes</taxon>
        <taxon>Sordariomycetidae</taxon>
        <taxon>Diaporthales</taxon>
        <taxon>Cytosporaceae</taxon>
        <taxon>Cytospora</taxon>
    </lineage>
</organism>
<name>A0A194VW36_CYTMA</name>
<feature type="domain" description="CorA-like transporter" evidence="2">
    <location>
        <begin position="518"/>
        <end position="644"/>
    </location>
</feature>
<dbReference type="OrthoDB" id="5396681at2759"/>
<evidence type="ECO:0000259" key="2">
    <source>
        <dbReference type="Pfam" id="PF26616"/>
    </source>
</evidence>
<dbReference type="EMBL" id="CM003101">
    <property type="protein sequence ID" value="KUI68103.1"/>
    <property type="molecule type" value="Genomic_DNA"/>
</dbReference>
<feature type="compositionally biased region" description="Polar residues" evidence="1">
    <location>
        <begin position="59"/>
        <end position="94"/>
    </location>
</feature>
<feature type="region of interest" description="Disordered" evidence="1">
    <location>
        <begin position="37"/>
        <end position="156"/>
    </location>
</feature>
<feature type="compositionally biased region" description="Polar residues" evidence="1">
    <location>
        <begin position="145"/>
        <end position="156"/>
    </location>
</feature>
<feature type="region of interest" description="Disordered" evidence="1">
    <location>
        <begin position="335"/>
        <end position="424"/>
    </location>
</feature>
<accession>A0A194VW36</accession>
<sequence length="785" mass="87059">MSSLQESSKPHRGEAHENNLLRLFKIDAPRHRINIFGGTISRDTRQSNRDQAKHKPASAQGNRAVTSGGEQNMNGVANKQGQPVTSALGTGPDQSENDEISRSASLEVSQGPITNAPETHTESAGPSRSPTSQAPFTAPPPINPHNLTQQAPHQQSAISNTDGLFFALPTMKMSSHDVYQCSQIEGRLRDAITHKFVPKKGLDPFYSLGSMMVKPKGHSPKAMIVLTCCNRENMKRLKRIVKSLQNFDIEQEGPMSKYKVLVHVGERPDQPAGGNVISSSSHMVYAFIGENVATLSGVLAHTENHSEGGLKKFTIGGTIVVDGVPYALAVAHPFQRQHVEDPPEDSGDGGNDLSRLESDRSEDESSNADGSDYYHSLLASFGPDDNTEDLQSSPTTTGMPASDYFSLKGKQSSNDNIKTEDPDQSTVVQIGVVHLLSEPRSSVQNLERSSTKDPDYALIRLHPTQHSKPNLVTLPEERIPKEITGFLSNIDKATSADVWVNAGMSGIQKGWLTQVLYREEEILWLPQRGLSGRELHVSYLLRSVAREDSNQKVSNWSILPTAVYHSFDLRTGRSFWLTTKYDDLFSRRATGMRDSTMDREKGPTRNGKIPACLRAALATHLVYLAWSGENWREFTNDHELLIRKSLLLPRTIEKQPSVGTWSRLKAALNLIRGSAMQHRENADIDDGEWNRALYETSRRIKWALLTIRQDCGTIAQVSEFYIDLTSGAFQSSAQECQDIIDDFASQTKAILKDLETRYVELEYLGKEIDEARSTTAIYNAKKRVD</sequence>
<feature type="compositionally biased region" description="Basic and acidic residues" evidence="1">
    <location>
        <begin position="42"/>
        <end position="53"/>
    </location>
</feature>
<evidence type="ECO:0000313" key="4">
    <source>
        <dbReference type="Proteomes" id="UP000078559"/>
    </source>
</evidence>
<evidence type="ECO:0000313" key="3">
    <source>
        <dbReference type="EMBL" id="KUI68103.1"/>
    </source>
</evidence>
<dbReference type="InterPro" id="IPR058257">
    <property type="entry name" value="CorA-like_dom"/>
</dbReference>
<evidence type="ECO:0000256" key="1">
    <source>
        <dbReference type="SAM" id="MobiDB-lite"/>
    </source>
</evidence>
<dbReference type="Pfam" id="PF26616">
    <property type="entry name" value="CorA-like"/>
    <property type="match status" value="1"/>
</dbReference>
<gene>
    <name evidence="3" type="ORF">VM1G_03663</name>
</gene>
<dbReference type="AlphaFoldDB" id="A0A194VW36"/>
<proteinExistence type="predicted"/>
<feature type="compositionally biased region" description="Polar residues" evidence="1">
    <location>
        <begin position="389"/>
        <end position="399"/>
    </location>
</feature>